<dbReference type="InterPro" id="IPR012337">
    <property type="entry name" value="RNaseH-like_sf"/>
</dbReference>
<keyword evidence="3" id="KW-1185">Reference proteome</keyword>
<name>A0A7C9HUM3_9DEIO</name>
<dbReference type="Pfam" id="PF01609">
    <property type="entry name" value="DDE_Tnp_1"/>
    <property type="match status" value="1"/>
</dbReference>
<evidence type="ECO:0000259" key="1">
    <source>
        <dbReference type="Pfam" id="PF01609"/>
    </source>
</evidence>
<proteinExistence type="predicted"/>
<protein>
    <submittedName>
        <fullName evidence="2">Transposase</fullName>
    </submittedName>
</protein>
<dbReference type="SUPFAM" id="SSF53098">
    <property type="entry name" value="Ribonuclease H-like"/>
    <property type="match status" value="1"/>
</dbReference>
<dbReference type="GO" id="GO:0004803">
    <property type="term" value="F:transposase activity"/>
    <property type="evidence" value="ECO:0007669"/>
    <property type="project" value="InterPro"/>
</dbReference>
<dbReference type="GO" id="GO:0003677">
    <property type="term" value="F:DNA binding"/>
    <property type="evidence" value="ECO:0007669"/>
    <property type="project" value="InterPro"/>
</dbReference>
<evidence type="ECO:0000313" key="2">
    <source>
        <dbReference type="EMBL" id="MVN89147.1"/>
    </source>
</evidence>
<evidence type="ECO:0000313" key="3">
    <source>
        <dbReference type="Proteomes" id="UP000483286"/>
    </source>
</evidence>
<accession>A0A7C9HUM3</accession>
<sequence length="212" mass="24322">MAGAPHQRPRVNLLVDLTRLEKSGKFSELASWMHTYHSVRGVPLVVLYVCCGTLQLPWAFQVWRGKGTPSPAQLALNLLRTVPQELLAGKRRPRLHADGGFERADFIQGVLARGLDIVIDVRCTRRLPDGRQVRDLMVRGSLVQPKGLHQTMYISWVWLYRDKEPEQRFVMSNLNLGGVDLARLGKRRWRIEAFFKTIKGRFGLERFAQHSQ</sequence>
<comment type="caution">
    <text evidence="2">The sequence shown here is derived from an EMBL/GenBank/DDBJ whole genome shotgun (WGS) entry which is preliminary data.</text>
</comment>
<dbReference type="AlphaFoldDB" id="A0A7C9HUM3"/>
<reference evidence="2 3" key="1">
    <citation type="submission" date="2019-12" db="EMBL/GenBank/DDBJ databases">
        <title>Deinococcus sp. HMF7620 Genome sequencing and assembly.</title>
        <authorList>
            <person name="Kang H."/>
            <person name="Kim H."/>
            <person name="Joh K."/>
        </authorList>
    </citation>
    <scope>NUCLEOTIDE SEQUENCE [LARGE SCALE GENOMIC DNA]</scope>
    <source>
        <strain evidence="2 3">HMF7620</strain>
    </source>
</reference>
<dbReference type="InterPro" id="IPR002559">
    <property type="entry name" value="Transposase_11"/>
</dbReference>
<dbReference type="Proteomes" id="UP000483286">
    <property type="component" value="Unassembled WGS sequence"/>
</dbReference>
<feature type="domain" description="Transposase IS4-like" evidence="1">
    <location>
        <begin position="28"/>
        <end position="207"/>
    </location>
</feature>
<organism evidence="2 3">
    <name type="scientific">Deinococcus arboris</name>
    <dbReference type="NCBI Taxonomy" id="2682977"/>
    <lineage>
        <taxon>Bacteria</taxon>
        <taxon>Thermotogati</taxon>
        <taxon>Deinococcota</taxon>
        <taxon>Deinococci</taxon>
        <taxon>Deinococcales</taxon>
        <taxon>Deinococcaceae</taxon>
        <taxon>Deinococcus</taxon>
    </lineage>
</organism>
<dbReference type="GO" id="GO:0006313">
    <property type="term" value="P:DNA transposition"/>
    <property type="evidence" value="ECO:0007669"/>
    <property type="project" value="InterPro"/>
</dbReference>
<gene>
    <name evidence="2" type="ORF">GO986_20635</name>
</gene>
<dbReference type="EMBL" id="WQLB01000045">
    <property type="protein sequence ID" value="MVN89147.1"/>
    <property type="molecule type" value="Genomic_DNA"/>
</dbReference>